<protein>
    <submittedName>
        <fullName evidence="2">Uncharacterized protein</fullName>
    </submittedName>
</protein>
<evidence type="ECO:0000256" key="1">
    <source>
        <dbReference type="SAM" id="MobiDB-lite"/>
    </source>
</evidence>
<dbReference type="Proteomes" id="UP000604046">
    <property type="component" value="Unassembled WGS sequence"/>
</dbReference>
<name>A0A812T1Q4_9DINO</name>
<dbReference type="AlphaFoldDB" id="A0A812T1Q4"/>
<evidence type="ECO:0000313" key="2">
    <source>
        <dbReference type="EMBL" id="CAE7502913.1"/>
    </source>
</evidence>
<sequence length="312" mass="33436">MRGAEDLSRIPRREHRVSGAIRQMGAGSHTELCTTSRGGDRAEVCIAASGVGTLAHEKRLQISFLPIFSNQALDRGRRRFRAAGTTGGTEFVECVLKRPRVVTHQLMDRDSFDRAVHVNGSHRARQIIFSREECAEEAGKRRIAAHDGVLSSSAGESESTERSKVSRASRSAGSSRRGEDSANPSQRGGSGDGSARSAGRPNMGRPQGCPQRFGHGTVQKPRMTSRDRGCRWRRAEHKRARISGDRDRSQAWMTEGSLSQGAALAEAAEAAHDADAVLGVCWSGSCAWLRRAGVAGAAMGSSAEAEAAGCTR</sequence>
<proteinExistence type="predicted"/>
<feature type="region of interest" description="Disordered" evidence="1">
    <location>
        <begin position="1"/>
        <end position="23"/>
    </location>
</feature>
<organism evidence="2 3">
    <name type="scientific">Symbiodinium natans</name>
    <dbReference type="NCBI Taxonomy" id="878477"/>
    <lineage>
        <taxon>Eukaryota</taxon>
        <taxon>Sar</taxon>
        <taxon>Alveolata</taxon>
        <taxon>Dinophyceae</taxon>
        <taxon>Suessiales</taxon>
        <taxon>Symbiodiniaceae</taxon>
        <taxon>Symbiodinium</taxon>
    </lineage>
</organism>
<dbReference type="EMBL" id="CAJNDS010002506">
    <property type="protein sequence ID" value="CAE7502913.1"/>
    <property type="molecule type" value="Genomic_DNA"/>
</dbReference>
<feature type="compositionally biased region" description="Low complexity" evidence="1">
    <location>
        <begin position="166"/>
        <end position="175"/>
    </location>
</feature>
<accession>A0A812T1Q4</accession>
<gene>
    <name evidence="2" type="ORF">SNAT2548_LOCUS28164</name>
</gene>
<reference evidence="2" key="1">
    <citation type="submission" date="2021-02" db="EMBL/GenBank/DDBJ databases">
        <authorList>
            <person name="Dougan E. K."/>
            <person name="Rhodes N."/>
            <person name="Thang M."/>
            <person name="Chan C."/>
        </authorList>
    </citation>
    <scope>NUCLEOTIDE SEQUENCE</scope>
</reference>
<evidence type="ECO:0000313" key="3">
    <source>
        <dbReference type="Proteomes" id="UP000604046"/>
    </source>
</evidence>
<feature type="region of interest" description="Disordered" evidence="1">
    <location>
        <begin position="145"/>
        <end position="232"/>
    </location>
</feature>
<keyword evidence="3" id="KW-1185">Reference proteome</keyword>
<comment type="caution">
    <text evidence="2">The sequence shown here is derived from an EMBL/GenBank/DDBJ whole genome shotgun (WGS) entry which is preliminary data.</text>
</comment>
<feature type="compositionally biased region" description="Basic and acidic residues" evidence="1">
    <location>
        <begin position="1"/>
        <end position="11"/>
    </location>
</feature>